<dbReference type="InterPro" id="IPR040449">
    <property type="entry name" value="Peptidase_S66_N"/>
</dbReference>
<dbReference type="Pfam" id="PF02016">
    <property type="entry name" value="Peptidase_S66"/>
    <property type="match status" value="1"/>
</dbReference>
<dbReference type="InterPro" id="IPR003507">
    <property type="entry name" value="S66_fam"/>
</dbReference>
<accession>A0A2S1SZV3</accession>
<dbReference type="GO" id="GO:0004180">
    <property type="term" value="F:carboxypeptidase activity"/>
    <property type="evidence" value="ECO:0007669"/>
    <property type="project" value="UniProtKB-KW"/>
</dbReference>
<dbReference type="KEGG" id="stir:DDW44_26430"/>
<dbReference type="InterPro" id="IPR040921">
    <property type="entry name" value="Peptidase_S66C"/>
</dbReference>
<evidence type="ECO:0000256" key="6">
    <source>
        <dbReference type="PIRSR" id="PIRSR028757-1"/>
    </source>
</evidence>
<dbReference type="EMBL" id="CP029188">
    <property type="protein sequence ID" value="AWI31932.1"/>
    <property type="molecule type" value="Genomic_DNA"/>
</dbReference>
<dbReference type="Proteomes" id="UP000244900">
    <property type="component" value="Chromosome"/>
</dbReference>
<keyword evidence="3" id="KW-0645">Protease</keyword>
<keyword evidence="4" id="KW-0378">Hydrolase</keyword>
<evidence type="ECO:0000259" key="7">
    <source>
        <dbReference type="Pfam" id="PF02016"/>
    </source>
</evidence>
<feature type="active site" description="Nucleophile" evidence="6">
    <location>
        <position position="128"/>
    </location>
</feature>
<sequence length="321" mass="32732">MNGMDQHSGTAAAAALTRPPRLTPGARVAVVATSGPVPPGTLESGLEVLRGWDLDPVVMPHVLDEHPAFGHLAGTDEARAGDLERAWCDPAVSAVICARGGYGAQRMVDLVDWAAIRAAGPKVFVGYSDVTALHEAFAVRTGLSTLHGPMPATAAFLKDTAAQESLRATLFEPESVMTLGPGAGGGALLPGRASGITLGGCVSLLAAGLGTPQARPSARGGLLLIEDVGEEAYRLDRILTQLLRSGWLDGVAGVGLGSWEDCGPYEEVRALLLDRLSGLGVPVAEKLGFGHGPGSPTVPLGLPAVLDADAGTLTLNVPALS</sequence>
<evidence type="ECO:0000256" key="3">
    <source>
        <dbReference type="ARBA" id="ARBA00022670"/>
    </source>
</evidence>
<dbReference type="SUPFAM" id="SSF52317">
    <property type="entry name" value="Class I glutamine amidotransferase-like"/>
    <property type="match status" value="1"/>
</dbReference>
<feature type="active site" description="Charge relay system" evidence="6">
    <location>
        <position position="291"/>
    </location>
</feature>
<dbReference type="InterPro" id="IPR029062">
    <property type="entry name" value="Class_I_gatase-like"/>
</dbReference>
<comment type="similarity">
    <text evidence="1">Belongs to the peptidase S66 family.</text>
</comment>
<evidence type="ECO:0000256" key="2">
    <source>
        <dbReference type="ARBA" id="ARBA00022645"/>
    </source>
</evidence>
<evidence type="ECO:0000256" key="4">
    <source>
        <dbReference type="ARBA" id="ARBA00022801"/>
    </source>
</evidence>
<dbReference type="AlphaFoldDB" id="A0A2S1SZV3"/>
<dbReference type="PANTHER" id="PTHR30237">
    <property type="entry name" value="MURAMOYLTETRAPEPTIDE CARBOXYPEPTIDASE"/>
    <property type="match status" value="1"/>
</dbReference>
<gene>
    <name evidence="9" type="ORF">DDW44_26430</name>
</gene>
<evidence type="ECO:0000256" key="1">
    <source>
        <dbReference type="ARBA" id="ARBA00010233"/>
    </source>
</evidence>
<feature type="active site" description="Charge relay system" evidence="6">
    <location>
        <position position="226"/>
    </location>
</feature>
<keyword evidence="5" id="KW-0720">Serine protease</keyword>
<organism evidence="9 10">
    <name type="scientific">Streptomyces tirandamycinicus</name>
    <dbReference type="NCBI Taxonomy" id="2174846"/>
    <lineage>
        <taxon>Bacteria</taxon>
        <taxon>Bacillati</taxon>
        <taxon>Actinomycetota</taxon>
        <taxon>Actinomycetes</taxon>
        <taxon>Kitasatosporales</taxon>
        <taxon>Streptomycetaceae</taxon>
        <taxon>Streptomyces</taxon>
    </lineage>
</organism>
<evidence type="ECO:0000256" key="5">
    <source>
        <dbReference type="ARBA" id="ARBA00022825"/>
    </source>
</evidence>
<keyword evidence="2 9" id="KW-0121">Carboxypeptidase</keyword>
<dbReference type="CDD" id="cd07025">
    <property type="entry name" value="Peptidase_S66"/>
    <property type="match status" value="1"/>
</dbReference>
<dbReference type="InterPro" id="IPR027478">
    <property type="entry name" value="LdcA_N"/>
</dbReference>
<evidence type="ECO:0000313" key="9">
    <source>
        <dbReference type="EMBL" id="AWI31932.1"/>
    </source>
</evidence>
<dbReference type="OrthoDB" id="9807329at2"/>
<dbReference type="Gene3D" id="3.50.30.60">
    <property type="entry name" value="LD-carboxypeptidase A C-terminal domain-like"/>
    <property type="match status" value="1"/>
</dbReference>
<evidence type="ECO:0000313" key="10">
    <source>
        <dbReference type="Proteomes" id="UP000244900"/>
    </source>
</evidence>
<keyword evidence="10" id="KW-1185">Reference proteome</keyword>
<proteinExistence type="inferred from homology"/>
<protein>
    <submittedName>
        <fullName evidence="9">LD-carboxypeptidase</fullName>
    </submittedName>
</protein>
<dbReference type="Pfam" id="PF17676">
    <property type="entry name" value="Peptidase_S66C"/>
    <property type="match status" value="1"/>
</dbReference>
<dbReference type="GO" id="GO:0006508">
    <property type="term" value="P:proteolysis"/>
    <property type="evidence" value="ECO:0007669"/>
    <property type="project" value="UniProtKB-KW"/>
</dbReference>
<dbReference type="SUPFAM" id="SSF141986">
    <property type="entry name" value="LD-carboxypeptidase A C-terminal domain-like"/>
    <property type="match status" value="1"/>
</dbReference>
<dbReference type="Gene3D" id="3.40.50.10740">
    <property type="entry name" value="Class I glutamine amidotransferase-like"/>
    <property type="match status" value="1"/>
</dbReference>
<dbReference type="PIRSF" id="PIRSF028757">
    <property type="entry name" value="LD-carboxypeptidase"/>
    <property type="match status" value="1"/>
</dbReference>
<dbReference type="InterPro" id="IPR027461">
    <property type="entry name" value="Carboxypeptidase_A_C_sf"/>
</dbReference>
<reference evidence="9 10" key="1">
    <citation type="submission" date="2018-05" db="EMBL/GenBank/DDBJ databases">
        <title>Complete genome sequence of sponge-derived Streptomyces sp. HNM0039.</title>
        <authorList>
            <person name="Huang X."/>
            <person name="Zhou S."/>
        </authorList>
    </citation>
    <scope>NUCLEOTIDE SEQUENCE [LARGE SCALE GENOMIC DNA]</scope>
    <source>
        <strain evidence="9 10">HNM0039</strain>
    </source>
</reference>
<dbReference type="PANTHER" id="PTHR30237:SF2">
    <property type="entry name" value="MUREIN TETRAPEPTIDE CARBOXYPEPTIDASE"/>
    <property type="match status" value="1"/>
</dbReference>
<feature type="domain" description="LD-carboxypeptidase N-terminal" evidence="7">
    <location>
        <begin position="28"/>
        <end position="148"/>
    </location>
</feature>
<name>A0A2S1SZV3_9ACTN</name>
<feature type="domain" description="LD-carboxypeptidase C-terminal" evidence="8">
    <location>
        <begin position="194"/>
        <end position="305"/>
    </location>
</feature>
<dbReference type="GO" id="GO:0008236">
    <property type="term" value="F:serine-type peptidase activity"/>
    <property type="evidence" value="ECO:0007669"/>
    <property type="project" value="UniProtKB-KW"/>
</dbReference>
<evidence type="ECO:0000259" key="8">
    <source>
        <dbReference type="Pfam" id="PF17676"/>
    </source>
</evidence>